<reference evidence="1" key="1">
    <citation type="submission" date="2021-06" db="EMBL/GenBank/DDBJ databases">
        <authorList>
            <person name="Hodson N. C."/>
            <person name="Mongue J. A."/>
            <person name="Jaron S. K."/>
        </authorList>
    </citation>
    <scope>NUCLEOTIDE SEQUENCE</scope>
</reference>
<protein>
    <submittedName>
        <fullName evidence="1">Uncharacterized protein</fullName>
    </submittedName>
</protein>
<keyword evidence="2" id="KW-1185">Reference proteome</keyword>
<dbReference type="AlphaFoldDB" id="A0A8J2KD38"/>
<gene>
    <name evidence="1" type="ORF">AFUS01_LOCUS26182</name>
</gene>
<proteinExistence type="predicted"/>
<accession>A0A8J2KD38</accession>
<organism evidence="1 2">
    <name type="scientific">Allacma fusca</name>
    <dbReference type="NCBI Taxonomy" id="39272"/>
    <lineage>
        <taxon>Eukaryota</taxon>
        <taxon>Metazoa</taxon>
        <taxon>Ecdysozoa</taxon>
        <taxon>Arthropoda</taxon>
        <taxon>Hexapoda</taxon>
        <taxon>Collembola</taxon>
        <taxon>Symphypleona</taxon>
        <taxon>Sminthuridae</taxon>
        <taxon>Allacma</taxon>
    </lineage>
</organism>
<dbReference type="EMBL" id="CAJVCH010345741">
    <property type="protein sequence ID" value="CAG7815506.1"/>
    <property type="molecule type" value="Genomic_DNA"/>
</dbReference>
<dbReference type="Proteomes" id="UP000708208">
    <property type="component" value="Unassembled WGS sequence"/>
</dbReference>
<evidence type="ECO:0000313" key="2">
    <source>
        <dbReference type="Proteomes" id="UP000708208"/>
    </source>
</evidence>
<comment type="caution">
    <text evidence="1">The sequence shown here is derived from an EMBL/GenBank/DDBJ whole genome shotgun (WGS) entry which is preliminary data.</text>
</comment>
<sequence>MLGCVHYFQGLVAPEKLMVLMLVGKLEGFPTVFLSPHAPLDLSPSHLYHSLRSCTYARFFYTPIKHEIGGGNTSPSPGFSFQGRHKEKGIEIENMDEDVNVSFEKPVVQTEESAPCLS</sequence>
<evidence type="ECO:0000313" key="1">
    <source>
        <dbReference type="EMBL" id="CAG7815506.1"/>
    </source>
</evidence>
<name>A0A8J2KD38_9HEXA</name>